<evidence type="ECO:0000313" key="3">
    <source>
        <dbReference type="Proteomes" id="UP000504636"/>
    </source>
</evidence>
<evidence type="ECO:0000313" key="2">
    <source>
        <dbReference type="EMBL" id="KAF2809618.1"/>
    </source>
</evidence>
<protein>
    <submittedName>
        <fullName evidence="2 4">Uncharacterized protein</fullName>
    </submittedName>
</protein>
<accession>A0A6A6YM57</accession>
<name>A0A6A6YM57_9PEZI</name>
<gene>
    <name evidence="2 4" type="ORF">BDZ99DRAFT_32835</name>
</gene>
<keyword evidence="3" id="KW-1185">Reference proteome</keyword>
<reference evidence="4" key="2">
    <citation type="submission" date="2020-04" db="EMBL/GenBank/DDBJ databases">
        <authorList>
            <consortium name="NCBI Genome Project"/>
        </authorList>
    </citation>
    <scope>NUCLEOTIDE SEQUENCE</scope>
    <source>
        <strain evidence="4">CBS 304.34</strain>
    </source>
</reference>
<dbReference type="AlphaFoldDB" id="A0A6A6YM57"/>
<evidence type="ECO:0000256" key="1">
    <source>
        <dbReference type="SAM" id="MobiDB-lite"/>
    </source>
</evidence>
<dbReference type="Proteomes" id="UP000504636">
    <property type="component" value="Unplaced"/>
</dbReference>
<dbReference type="RefSeq" id="XP_033576582.1">
    <property type="nucleotide sequence ID" value="XM_033714296.1"/>
</dbReference>
<feature type="region of interest" description="Disordered" evidence="1">
    <location>
        <begin position="1"/>
        <end position="54"/>
    </location>
</feature>
<evidence type="ECO:0000313" key="4">
    <source>
        <dbReference type="RefSeq" id="XP_033576582.1"/>
    </source>
</evidence>
<organism evidence="2">
    <name type="scientific">Mytilinidion resinicola</name>
    <dbReference type="NCBI Taxonomy" id="574789"/>
    <lineage>
        <taxon>Eukaryota</taxon>
        <taxon>Fungi</taxon>
        <taxon>Dikarya</taxon>
        <taxon>Ascomycota</taxon>
        <taxon>Pezizomycotina</taxon>
        <taxon>Dothideomycetes</taxon>
        <taxon>Pleosporomycetidae</taxon>
        <taxon>Mytilinidiales</taxon>
        <taxon>Mytilinidiaceae</taxon>
        <taxon>Mytilinidion</taxon>
    </lineage>
</organism>
<dbReference type="GeneID" id="54455189"/>
<sequence length="54" mass="5803">MTSSLNQPTSPPGKPSRKPKPASPYTVALHPKSLPGYNAPTVRTNHRPPPQETS</sequence>
<reference evidence="2 4" key="1">
    <citation type="journal article" date="2020" name="Stud. Mycol.">
        <title>101 Dothideomycetes genomes: a test case for predicting lifestyles and emergence of pathogens.</title>
        <authorList>
            <person name="Haridas S."/>
            <person name="Albert R."/>
            <person name="Binder M."/>
            <person name="Bloem J."/>
            <person name="Labutti K."/>
            <person name="Salamov A."/>
            <person name="Andreopoulos B."/>
            <person name="Baker S."/>
            <person name="Barry K."/>
            <person name="Bills G."/>
            <person name="Bluhm B."/>
            <person name="Cannon C."/>
            <person name="Castanera R."/>
            <person name="Culley D."/>
            <person name="Daum C."/>
            <person name="Ezra D."/>
            <person name="Gonzalez J."/>
            <person name="Henrissat B."/>
            <person name="Kuo A."/>
            <person name="Liang C."/>
            <person name="Lipzen A."/>
            <person name="Lutzoni F."/>
            <person name="Magnuson J."/>
            <person name="Mondo S."/>
            <person name="Nolan M."/>
            <person name="Ohm R."/>
            <person name="Pangilinan J."/>
            <person name="Park H.-J."/>
            <person name="Ramirez L."/>
            <person name="Alfaro M."/>
            <person name="Sun H."/>
            <person name="Tritt A."/>
            <person name="Yoshinaga Y."/>
            <person name="Zwiers L.-H."/>
            <person name="Turgeon B."/>
            <person name="Goodwin S."/>
            <person name="Spatafora J."/>
            <person name="Crous P."/>
            <person name="Grigoriev I."/>
        </authorList>
    </citation>
    <scope>NUCLEOTIDE SEQUENCE</scope>
    <source>
        <strain evidence="2 4">CBS 304.34</strain>
    </source>
</reference>
<reference evidence="4" key="3">
    <citation type="submission" date="2025-04" db="UniProtKB">
        <authorList>
            <consortium name="RefSeq"/>
        </authorList>
    </citation>
    <scope>IDENTIFICATION</scope>
    <source>
        <strain evidence="4">CBS 304.34</strain>
    </source>
</reference>
<proteinExistence type="predicted"/>
<dbReference type="EMBL" id="MU003701">
    <property type="protein sequence ID" value="KAF2809618.1"/>
    <property type="molecule type" value="Genomic_DNA"/>
</dbReference>